<dbReference type="InterPro" id="IPR013525">
    <property type="entry name" value="ABC2_TM"/>
</dbReference>
<evidence type="ECO:0000313" key="8">
    <source>
        <dbReference type="Proteomes" id="UP000095468"/>
    </source>
</evidence>
<evidence type="ECO:0000256" key="4">
    <source>
        <dbReference type="ARBA" id="ARBA00023136"/>
    </source>
</evidence>
<dbReference type="AlphaFoldDB" id="A0A173XQQ7"/>
<reference evidence="7 8" key="1">
    <citation type="submission" date="2015-09" db="EMBL/GenBank/DDBJ databases">
        <authorList>
            <consortium name="Pathogen Informatics"/>
        </authorList>
    </citation>
    <scope>NUCLEOTIDE SEQUENCE [LARGE SCALE GENOMIC DNA]</scope>
    <source>
        <strain evidence="7 8">2789STDY5608823</strain>
    </source>
</reference>
<feature type="transmembrane region" description="Helical" evidence="5">
    <location>
        <begin position="305"/>
        <end position="323"/>
    </location>
</feature>
<gene>
    <name evidence="7" type="ORF">ERS852381_00358</name>
</gene>
<feature type="transmembrane region" description="Helical" evidence="5">
    <location>
        <begin position="273"/>
        <end position="293"/>
    </location>
</feature>
<comment type="subcellular location">
    <subcellularLocation>
        <location evidence="1">Membrane</location>
        <topology evidence="1">Multi-pass membrane protein</topology>
    </subcellularLocation>
</comment>
<keyword evidence="3 5" id="KW-1133">Transmembrane helix</keyword>
<feature type="transmembrane region" description="Helical" evidence="5">
    <location>
        <begin position="191"/>
        <end position="213"/>
    </location>
</feature>
<dbReference type="RefSeq" id="WP_055285348.1">
    <property type="nucleotide sequence ID" value="NZ_CYYP01000002.1"/>
</dbReference>
<name>A0A173XQQ7_9ACTN</name>
<organism evidence="7 8">
    <name type="scientific">Collinsella aerofaciens</name>
    <dbReference type="NCBI Taxonomy" id="74426"/>
    <lineage>
        <taxon>Bacteria</taxon>
        <taxon>Bacillati</taxon>
        <taxon>Actinomycetota</taxon>
        <taxon>Coriobacteriia</taxon>
        <taxon>Coriobacteriales</taxon>
        <taxon>Coriobacteriaceae</taxon>
        <taxon>Collinsella</taxon>
    </lineage>
</organism>
<evidence type="ECO:0000256" key="5">
    <source>
        <dbReference type="SAM" id="Phobius"/>
    </source>
</evidence>
<feature type="transmembrane region" description="Helical" evidence="5">
    <location>
        <begin position="365"/>
        <end position="387"/>
    </location>
</feature>
<sequence>MFNTIITTVKTLLRRPSTWVWGAVFPIALSTMFMFMFANLSSDGTVDPVPVAVVANEAWDASTFKDVTTSLAKEGDDQLLEIHEYEDLAAARKALKAGEVSGIYTVDAAGTPKLTLLSSCDGSRASSVLTDRSILETVASSYTQNAELMFQIAQDNPAALADPEAVARALSLEGGTRRVSLTRTTPDGTVIYYYALFGLVAMMSAEFAALSVVDLQPNLSGLGARRCVGGLSKTASLAGIFVGSWLVSFASMTIAIGYVRLVVGVDFGGREGLCLVGGAASALAATGLGLFVGTLPVKGGKASKSGILTGFATTCALFAGLYGEPAMALADDVARACPAECWLNPVKLICDMFNRLYFFEDLGPFAVRAGALVLMALLFVAAATLTFGRSRYEHL</sequence>
<proteinExistence type="predicted"/>
<accession>A0A173XQQ7</accession>
<feature type="transmembrane region" description="Helical" evidence="5">
    <location>
        <begin position="234"/>
        <end position="261"/>
    </location>
</feature>
<dbReference type="GO" id="GO:0140359">
    <property type="term" value="F:ABC-type transporter activity"/>
    <property type="evidence" value="ECO:0007669"/>
    <property type="project" value="InterPro"/>
</dbReference>
<dbReference type="GO" id="GO:0016020">
    <property type="term" value="C:membrane"/>
    <property type="evidence" value="ECO:0007669"/>
    <property type="project" value="UniProtKB-SubCell"/>
</dbReference>
<dbReference type="Proteomes" id="UP000095468">
    <property type="component" value="Unassembled WGS sequence"/>
</dbReference>
<protein>
    <submittedName>
        <fullName evidence="7">ABC-2 family transporter protein</fullName>
    </submittedName>
</protein>
<dbReference type="Pfam" id="PF12698">
    <property type="entry name" value="ABC2_membrane_3"/>
    <property type="match status" value="1"/>
</dbReference>
<evidence type="ECO:0000256" key="3">
    <source>
        <dbReference type="ARBA" id="ARBA00022989"/>
    </source>
</evidence>
<keyword evidence="2 5" id="KW-0812">Transmembrane</keyword>
<evidence type="ECO:0000256" key="1">
    <source>
        <dbReference type="ARBA" id="ARBA00004141"/>
    </source>
</evidence>
<evidence type="ECO:0000313" key="7">
    <source>
        <dbReference type="EMBL" id="CUN54074.1"/>
    </source>
</evidence>
<feature type="domain" description="ABC-2 type transporter transmembrane" evidence="6">
    <location>
        <begin position="17"/>
        <end position="384"/>
    </location>
</feature>
<evidence type="ECO:0000259" key="6">
    <source>
        <dbReference type="Pfam" id="PF12698"/>
    </source>
</evidence>
<keyword evidence="4 5" id="KW-0472">Membrane</keyword>
<feature type="transmembrane region" description="Helical" evidence="5">
    <location>
        <begin position="20"/>
        <end position="40"/>
    </location>
</feature>
<dbReference type="EMBL" id="CYYP01000002">
    <property type="protein sequence ID" value="CUN54074.1"/>
    <property type="molecule type" value="Genomic_DNA"/>
</dbReference>
<evidence type="ECO:0000256" key="2">
    <source>
        <dbReference type="ARBA" id="ARBA00022692"/>
    </source>
</evidence>